<accession>A0ABV5G1A5</accession>
<keyword evidence="2" id="KW-1185">Reference proteome</keyword>
<evidence type="ECO:0000313" key="1">
    <source>
        <dbReference type="EMBL" id="MFB9072708.1"/>
    </source>
</evidence>
<proteinExistence type="predicted"/>
<protein>
    <submittedName>
        <fullName evidence="1">Uncharacterized protein</fullName>
    </submittedName>
</protein>
<reference evidence="1 2" key="1">
    <citation type="submission" date="2024-09" db="EMBL/GenBank/DDBJ databases">
        <authorList>
            <person name="Sun Q."/>
            <person name="Mori K."/>
        </authorList>
    </citation>
    <scope>NUCLEOTIDE SEQUENCE [LARGE SCALE GENOMIC DNA]</scope>
    <source>
        <strain evidence="1 2">CCM 7609</strain>
    </source>
</reference>
<evidence type="ECO:0000313" key="2">
    <source>
        <dbReference type="Proteomes" id="UP001589575"/>
    </source>
</evidence>
<gene>
    <name evidence="1" type="ORF">ACFFX0_16490</name>
</gene>
<organism evidence="1 2">
    <name type="scientific">Citricoccus parietis</name>
    <dbReference type="NCBI Taxonomy" id="592307"/>
    <lineage>
        <taxon>Bacteria</taxon>
        <taxon>Bacillati</taxon>
        <taxon>Actinomycetota</taxon>
        <taxon>Actinomycetes</taxon>
        <taxon>Micrococcales</taxon>
        <taxon>Micrococcaceae</taxon>
        <taxon>Citricoccus</taxon>
    </lineage>
</organism>
<dbReference type="EMBL" id="JBHMFI010000001">
    <property type="protein sequence ID" value="MFB9072708.1"/>
    <property type="molecule type" value="Genomic_DNA"/>
</dbReference>
<name>A0ABV5G1A5_9MICC</name>
<sequence length="56" mass="6296">MRRTWRGCYVRSRTRRVPDPRAGRFAAVSPNQTTITTAAVGSVTYTGPPWLSRRSS</sequence>
<comment type="caution">
    <text evidence="1">The sequence shown here is derived from an EMBL/GenBank/DDBJ whole genome shotgun (WGS) entry which is preliminary data.</text>
</comment>
<dbReference type="Proteomes" id="UP001589575">
    <property type="component" value="Unassembled WGS sequence"/>
</dbReference>